<name>A0A497JGJ6_9ARCH</name>
<organism evidence="1">
    <name type="scientific">Candidatus Iainarchaeum sp</name>
    <dbReference type="NCBI Taxonomy" id="3101447"/>
    <lineage>
        <taxon>Archaea</taxon>
        <taxon>Candidatus Iainarchaeota</taxon>
        <taxon>Candidatus Iainarchaeia</taxon>
        <taxon>Candidatus Iainarchaeales</taxon>
        <taxon>Candidatus Iainarchaeaceae</taxon>
        <taxon>Candidatus Iainarchaeum</taxon>
    </lineage>
</organism>
<proteinExistence type="predicted"/>
<accession>A0A497JGJ6</accession>
<protein>
    <submittedName>
        <fullName evidence="1">Uncharacterized protein</fullName>
    </submittedName>
</protein>
<dbReference type="Proteomes" id="UP000277633">
    <property type="component" value="Unassembled WGS sequence"/>
</dbReference>
<evidence type="ECO:0000313" key="1">
    <source>
        <dbReference type="EMBL" id="RLG70087.1"/>
    </source>
</evidence>
<sequence length="176" mass="19636">MRKGFFTLTVVLIVVSILVFFLFSTIEAKTKVEKAMVSVLELEEADFIRFQLEENVAYVIRKTLEQGLSSEADSIILNQQIANKLEKMLKKFANESQAEINLYITDGFTKENLGNLAELSRTIITKDQKSNAGYAEYVFTGGLLKNKRIVAEIKVGKSVSLFEIKPGYTIAVVGIG</sequence>
<gene>
    <name evidence="1" type="ORF">DRO07_01015</name>
</gene>
<dbReference type="AlphaFoldDB" id="A0A497JGJ6"/>
<reference evidence="1" key="1">
    <citation type="submission" date="2018-06" db="EMBL/GenBank/DDBJ databases">
        <title>Extensive metabolic versatility and redundancy in microbially diverse, dynamic hydrothermal sediments.</title>
        <authorList>
            <person name="Dombrowski N."/>
            <person name="Teske A."/>
            <person name="Baker B.J."/>
        </authorList>
    </citation>
    <scope>NUCLEOTIDE SEQUENCE [LARGE SCALE GENOMIC DNA]</scope>
    <source>
        <strain evidence="1">B9_G13</strain>
    </source>
</reference>
<comment type="caution">
    <text evidence="1">The sequence shown here is derived from an EMBL/GenBank/DDBJ whole genome shotgun (WGS) entry which is preliminary data.</text>
</comment>
<dbReference type="EMBL" id="QMWO01000023">
    <property type="protein sequence ID" value="RLG70087.1"/>
    <property type="molecule type" value="Genomic_DNA"/>
</dbReference>